<gene>
    <name evidence="6" type="ORF">SAMN02745216_01224</name>
</gene>
<organism evidence="6 7">
    <name type="scientific">Desulfatibacillum alkenivorans DSM 16219</name>
    <dbReference type="NCBI Taxonomy" id="1121393"/>
    <lineage>
        <taxon>Bacteria</taxon>
        <taxon>Pseudomonadati</taxon>
        <taxon>Thermodesulfobacteriota</taxon>
        <taxon>Desulfobacteria</taxon>
        <taxon>Desulfobacterales</taxon>
        <taxon>Desulfatibacillaceae</taxon>
        <taxon>Desulfatibacillum</taxon>
    </lineage>
</organism>
<keyword evidence="3 5" id="KW-1133">Transmembrane helix</keyword>
<feature type="transmembrane region" description="Helical" evidence="5">
    <location>
        <begin position="31"/>
        <end position="57"/>
    </location>
</feature>
<evidence type="ECO:0000256" key="2">
    <source>
        <dbReference type="ARBA" id="ARBA00022692"/>
    </source>
</evidence>
<dbReference type="InterPro" id="IPR002781">
    <property type="entry name" value="TM_pro_TauE-like"/>
</dbReference>
<dbReference type="GO" id="GO:0005886">
    <property type="term" value="C:plasma membrane"/>
    <property type="evidence" value="ECO:0007669"/>
    <property type="project" value="UniProtKB-SubCell"/>
</dbReference>
<evidence type="ECO:0000256" key="1">
    <source>
        <dbReference type="ARBA" id="ARBA00004141"/>
    </source>
</evidence>
<comment type="similarity">
    <text evidence="5">Belongs to the 4-toluene sulfonate uptake permease (TSUP) (TC 2.A.102) family.</text>
</comment>
<keyword evidence="5" id="KW-1003">Cell membrane</keyword>
<keyword evidence="4 5" id="KW-0472">Membrane</keyword>
<dbReference type="AlphaFoldDB" id="A0A1M6HHD5"/>
<reference evidence="7" key="1">
    <citation type="submission" date="2016-11" db="EMBL/GenBank/DDBJ databases">
        <authorList>
            <person name="Varghese N."/>
            <person name="Submissions S."/>
        </authorList>
    </citation>
    <scope>NUCLEOTIDE SEQUENCE [LARGE SCALE GENOMIC DNA]</scope>
    <source>
        <strain evidence="7">DSM 16219</strain>
    </source>
</reference>
<dbReference type="Pfam" id="PF01925">
    <property type="entry name" value="TauE"/>
    <property type="match status" value="1"/>
</dbReference>
<comment type="subcellular location">
    <subcellularLocation>
        <location evidence="5">Cell membrane</location>
        <topology evidence="5">Multi-pass membrane protein</topology>
    </subcellularLocation>
    <subcellularLocation>
        <location evidence="1">Membrane</location>
        <topology evidence="1">Multi-pass membrane protein</topology>
    </subcellularLocation>
</comment>
<feature type="transmembrane region" description="Helical" evidence="5">
    <location>
        <begin position="205"/>
        <end position="229"/>
    </location>
</feature>
<feature type="transmembrane region" description="Helical" evidence="5">
    <location>
        <begin position="127"/>
        <end position="145"/>
    </location>
</feature>
<evidence type="ECO:0000256" key="4">
    <source>
        <dbReference type="ARBA" id="ARBA00023136"/>
    </source>
</evidence>
<dbReference type="PANTHER" id="PTHR43701:SF2">
    <property type="entry name" value="MEMBRANE TRANSPORTER PROTEIN YJNA-RELATED"/>
    <property type="match status" value="1"/>
</dbReference>
<dbReference type="InterPro" id="IPR051598">
    <property type="entry name" value="TSUP/Inactive_protease-like"/>
</dbReference>
<dbReference type="Proteomes" id="UP000183994">
    <property type="component" value="Unassembled WGS sequence"/>
</dbReference>
<name>A0A1M6HHD5_9BACT</name>
<accession>A0A1M6HHD5</accession>
<feature type="transmembrane region" description="Helical" evidence="5">
    <location>
        <begin position="241"/>
        <end position="257"/>
    </location>
</feature>
<feature type="transmembrane region" description="Helical" evidence="5">
    <location>
        <begin position="102"/>
        <end position="120"/>
    </location>
</feature>
<evidence type="ECO:0000313" key="6">
    <source>
        <dbReference type="EMBL" id="SHJ21564.1"/>
    </source>
</evidence>
<proteinExistence type="inferred from homology"/>
<feature type="transmembrane region" description="Helical" evidence="5">
    <location>
        <begin position="165"/>
        <end position="184"/>
    </location>
</feature>
<dbReference type="EMBL" id="FQZU01000005">
    <property type="protein sequence ID" value="SHJ21564.1"/>
    <property type="molecule type" value="Genomic_DNA"/>
</dbReference>
<keyword evidence="7" id="KW-1185">Reference proteome</keyword>
<keyword evidence="2 5" id="KW-0812">Transmembrane</keyword>
<dbReference type="STRING" id="1121393.SAMN02745216_01224"/>
<dbReference type="PANTHER" id="PTHR43701">
    <property type="entry name" value="MEMBRANE TRANSPORTER PROTEIN MJ0441-RELATED"/>
    <property type="match status" value="1"/>
</dbReference>
<sequence>MLFWLALDGVYIAVLSQYLGGRIPLAFTEFILVHLLGVVVGTMVMFTGLGAGMLWIPVLTVLHIRPSEAVSISIFTQIAGKGAGSISYLVGGKVDLKIAARFIPMALIGVTIGYISGYFIPQEYERVLLYIFLLVAGYLLMQMIQSLNEPEEKKALRPPEQGRSMIKSWPVVAVSSFFTGLLSIGNTDWIIPHMEQKLNLPTWKAVATGLFIMFITILFYLFLVCMSVWLDYRAWPQGAPLLFATCSGVVLGGQIGVRLTRFAWFRKHQKHAFILLLAVSMIHLLW</sequence>
<protein>
    <recommendedName>
        <fullName evidence="5">Probable membrane transporter protein</fullName>
    </recommendedName>
</protein>
<evidence type="ECO:0000256" key="5">
    <source>
        <dbReference type="RuleBase" id="RU363041"/>
    </source>
</evidence>
<evidence type="ECO:0000313" key="7">
    <source>
        <dbReference type="Proteomes" id="UP000183994"/>
    </source>
</evidence>
<evidence type="ECO:0000256" key="3">
    <source>
        <dbReference type="ARBA" id="ARBA00022989"/>
    </source>
</evidence>